<evidence type="ECO:0000313" key="3">
    <source>
        <dbReference type="EMBL" id="EKF27660.1"/>
    </source>
</evidence>
<keyword evidence="4" id="KW-1185">Reference proteome</keyword>
<accession>K2MKI4</accession>
<dbReference type="EMBL" id="AHKC01017574">
    <property type="protein sequence ID" value="EKF27660.1"/>
    <property type="molecule type" value="Genomic_DNA"/>
</dbReference>
<evidence type="ECO:0000313" key="4">
    <source>
        <dbReference type="Proteomes" id="UP000007350"/>
    </source>
</evidence>
<keyword evidence="2" id="KW-0472">Membrane</keyword>
<feature type="transmembrane region" description="Helical" evidence="2">
    <location>
        <begin position="12"/>
        <end position="35"/>
    </location>
</feature>
<evidence type="ECO:0000256" key="2">
    <source>
        <dbReference type="SAM" id="Phobius"/>
    </source>
</evidence>
<keyword evidence="2" id="KW-1133">Transmembrane helix</keyword>
<dbReference type="Proteomes" id="UP000007350">
    <property type="component" value="Unassembled WGS sequence"/>
</dbReference>
<evidence type="ECO:0000256" key="1">
    <source>
        <dbReference type="SAM" id="MobiDB-lite"/>
    </source>
</evidence>
<name>K2MKI4_TRYCR</name>
<dbReference type="AlphaFoldDB" id="K2MKI4"/>
<proteinExistence type="predicted"/>
<dbReference type="OrthoDB" id="242821at2759"/>
<protein>
    <submittedName>
        <fullName evidence="3">Uncharacterized protein</fullName>
    </submittedName>
</protein>
<organism evidence="3 4">
    <name type="scientific">Trypanosoma cruzi marinkellei</name>
    <dbReference type="NCBI Taxonomy" id="85056"/>
    <lineage>
        <taxon>Eukaryota</taxon>
        <taxon>Discoba</taxon>
        <taxon>Euglenozoa</taxon>
        <taxon>Kinetoplastea</taxon>
        <taxon>Metakinetoplastina</taxon>
        <taxon>Trypanosomatida</taxon>
        <taxon>Trypanosomatidae</taxon>
        <taxon>Trypanosoma</taxon>
        <taxon>Schizotrypanum</taxon>
    </lineage>
</organism>
<gene>
    <name evidence="3" type="ORF">MOQ_008612</name>
</gene>
<sequence>MRSCQRQNVRRREIIVTCVFFSLLLVIFNSVYMVMDVGLSPHDVMEERLSPKRPPAYVNSTTRNITKREEEEEEEAASSSIMVRGETISDAAVRRHFLQEVLLNCGDKWAAAGGINYIVAKELRRRRLASLLGANASPNFSTWWSYDDFIRDTFNPRLCVDKRNQKQKKENIILTHACDPVSTPPFNDTHDAACIHMVKLLLTAAVASPDQQTSSNVTEPPVGWQIFIPLPRAAERYVSWDRTKNMSFNTNKSKYVDLSSLLVGVQLDVLVPFIDQRTIKFRSKLCFCLEVKRLPDCLARMAFIVKVPQWQFNTDPFAEVAAFEVDRKLRMRRVPPTFLFPIPLAILQMAVKQRSQRYINMPNLFVRGPETNTYEKWVQNDVFLFLKKHAERGGEVYTRRGGLDAWCSFQIKIPNVTPLLNSPLRVPYGKKKKPGWHQWFNPLCKEVDVPYATLAALSEQVMFDYILGNDDRSPNKNSFVANGCYQRGCLRDNVICSESNSNSNVNGFPTIVHFDHGMAFRKGHASLENNPLAKPKGRLTFCMFYKPLLWRLWSIEKQLMKRHAKAISGLDWSPCAEKVGVVNTKKLWTNFLMANISRIVSRAVGKKAFEASGERIVRLLQRANECLATYPLEVVFLP</sequence>
<comment type="caution">
    <text evidence="3">The sequence shown here is derived from an EMBL/GenBank/DDBJ whole genome shotgun (WGS) entry which is preliminary data.</text>
</comment>
<feature type="region of interest" description="Disordered" evidence="1">
    <location>
        <begin position="53"/>
        <end position="79"/>
    </location>
</feature>
<keyword evidence="2" id="KW-0812">Transmembrane</keyword>
<reference evidence="3 4" key="1">
    <citation type="journal article" date="2012" name="BMC Genomics">
        <title>Comparative genomic analysis of human infective Trypanosoma cruzi lineages with the bat-restricted subspecies T. cruzi marinkellei.</title>
        <authorList>
            <person name="Franzen O."/>
            <person name="Talavera-Lopez C."/>
            <person name="Ochaya S."/>
            <person name="Butler C.E."/>
            <person name="Messenger L.A."/>
            <person name="Lewis M.D."/>
            <person name="Llewellyn M.S."/>
            <person name="Marinkelle C.J."/>
            <person name="Tyler K.M."/>
            <person name="Miles M.A."/>
            <person name="Andersson B."/>
        </authorList>
    </citation>
    <scope>NUCLEOTIDE SEQUENCE [LARGE SCALE GENOMIC DNA]</scope>
    <source>
        <strain evidence="3 4">B7</strain>
    </source>
</reference>